<gene>
    <name evidence="2" type="ORF">BU26DRAFT_84817</name>
</gene>
<proteinExistence type="predicted"/>
<organism evidence="2 3">
    <name type="scientific">Trematosphaeria pertusa</name>
    <dbReference type="NCBI Taxonomy" id="390896"/>
    <lineage>
        <taxon>Eukaryota</taxon>
        <taxon>Fungi</taxon>
        <taxon>Dikarya</taxon>
        <taxon>Ascomycota</taxon>
        <taxon>Pezizomycotina</taxon>
        <taxon>Dothideomycetes</taxon>
        <taxon>Pleosporomycetidae</taxon>
        <taxon>Pleosporales</taxon>
        <taxon>Massarineae</taxon>
        <taxon>Trematosphaeriaceae</taxon>
        <taxon>Trematosphaeria</taxon>
    </lineage>
</organism>
<dbReference type="GeneID" id="54589734"/>
<feature type="compositionally biased region" description="Basic and acidic residues" evidence="1">
    <location>
        <begin position="46"/>
        <end position="70"/>
    </location>
</feature>
<name>A0A6A6I3Z8_9PLEO</name>
<dbReference type="RefSeq" id="XP_033679732.1">
    <property type="nucleotide sequence ID" value="XM_033836404.1"/>
</dbReference>
<dbReference type="EMBL" id="ML987202">
    <property type="protein sequence ID" value="KAF2244728.1"/>
    <property type="molecule type" value="Genomic_DNA"/>
</dbReference>
<accession>A0A6A6I3Z8</accession>
<protein>
    <submittedName>
        <fullName evidence="2">Uncharacterized protein</fullName>
    </submittedName>
</protein>
<feature type="region of interest" description="Disordered" evidence="1">
    <location>
        <begin position="37"/>
        <end position="76"/>
    </location>
</feature>
<evidence type="ECO:0000313" key="3">
    <source>
        <dbReference type="Proteomes" id="UP000800094"/>
    </source>
</evidence>
<feature type="region of interest" description="Disordered" evidence="1">
    <location>
        <begin position="1"/>
        <end position="24"/>
    </location>
</feature>
<reference evidence="2" key="1">
    <citation type="journal article" date="2020" name="Stud. Mycol.">
        <title>101 Dothideomycetes genomes: a test case for predicting lifestyles and emergence of pathogens.</title>
        <authorList>
            <person name="Haridas S."/>
            <person name="Albert R."/>
            <person name="Binder M."/>
            <person name="Bloem J."/>
            <person name="Labutti K."/>
            <person name="Salamov A."/>
            <person name="Andreopoulos B."/>
            <person name="Baker S."/>
            <person name="Barry K."/>
            <person name="Bills G."/>
            <person name="Bluhm B."/>
            <person name="Cannon C."/>
            <person name="Castanera R."/>
            <person name="Culley D."/>
            <person name="Daum C."/>
            <person name="Ezra D."/>
            <person name="Gonzalez J."/>
            <person name="Henrissat B."/>
            <person name="Kuo A."/>
            <person name="Liang C."/>
            <person name="Lipzen A."/>
            <person name="Lutzoni F."/>
            <person name="Magnuson J."/>
            <person name="Mondo S."/>
            <person name="Nolan M."/>
            <person name="Ohm R."/>
            <person name="Pangilinan J."/>
            <person name="Park H.-J."/>
            <person name="Ramirez L."/>
            <person name="Alfaro M."/>
            <person name="Sun H."/>
            <person name="Tritt A."/>
            <person name="Yoshinaga Y."/>
            <person name="Zwiers L.-H."/>
            <person name="Turgeon B."/>
            <person name="Goodwin S."/>
            <person name="Spatafora J."/>
            <person name="Crous P."/>
            <person name="Grigoriev I."/>
        </authorList>
    </citation>
    <scope>NUCLEOTIDE SEQUENCE</scope>
    <source>
        <strain evidence="2">CBS 122368</strain>
    </source>
</reference>
<evidence type="ECO:0000313" key="2">
    <source>
        <dbReference type="EMBL" id="KAF2244728.1"/>
    </source>
</evidence>
<dbReference type="Proteomes" id="UP000800094">
    <property type="component" value="Unassembled WGS sequence"/>
</dbReference>
<keyword evidence="3" id="KW-1185">Reference proteome</keyword>
<sequence>MEPETVLEAGKRPATPDGESSERGCALRRAGYASTFVPNSCGQRGGQDRAHEREGQGGRLELARSREGALRGRKRRQLAPGRASLFGCLGKWHGGERWDGGMGRVGGQLAPTCC</sequence>
<evidence type="ECO:0000256" key="1">
    <source>
        <dbReference type="SAM" id="MobiDB-lite"/>
    </source>
</evidence>
<dbReference type="AlphaFoldDB" id="A0A6A6I3Z8"/>